<evidence type="ECO:0000256" key="2">
    <source>
        <dbReference type="ARBA" id="ARBA00002681"/>
    </source>
</evidence>
<comment type="pathway">
    <text evidence="3 7">Carbohydrate degradation; pentose phosphate pathway; D-ribulose 5-phosphate from D-glucose 6-phosphate (oxidative stage): step 2/3.</text>
</comment>
<organism evidence="9 10">
    <name type="scientific">Actibacterium lipolyticum</name>
    <dbReference type="NCBI Taxonomy" id="1524263"/>
    <lineage>
        <taxon>Bacteria</taxon>
        <taxon>Pseudomonadati</taxon>
        <taxon>Pseudomonadota</taxon>
        <taxon>Alphaproteobacteria</taxon>
        <taxon>Rhodobacterales</taxon>
        <taxon>Roseobacteraceae</taxon>
        <taxon>Actibacterium</taxon>
    </lineage>
</organism>
<protein>
    <recommendedName>
        <fullName evidence="6 7">6-phosphogluconolactonase</fullName>
        <shortName evidence="7">6PGL</shortName>
        <ecNumber evidence="5 7">3.1.1.31</ecNumber>
    </recommendedName>
</protein>
<keyword evidence="10" id="KW-1185">Reference proteome</keyword>
<evidence type="ECO:0000313" key="10">
    <source>
        <dbReference type="Proteomes" id="UP000202922"/>
    </source>
</evidence>
<dbReference type="InterPro" id="IPR005900">
    <property type="entry name" value="6-phosphogluconolactonase_DevB"/>
</dbReference>
<feature type="domain" description="Glucosamine/galactosamine-6-phosphate isomerase" evidence="8">
    <location>
        <begin position="8"/>
        <end position="221"/>
    </location>
</feature>
<dbReference type="PANTHER" id="PTHR11054:SF0">
    <property type="entry name" value="6-PHOSPHOGLUCONOLACTONASE"/>
    <property type="match status" value="1"/>
</dbReference>
<dbReference type="GO" id="GO:0005975">
    <property type="term" value="P:carbohydrate metabolic process"/>
    <property type="evidence" value="ECO:0007669"/>
    <property type="project" value="UniProtKB-UniRule"/>
</dbReference>
<evidence type="ECO:0000256" key="5">
    <source>
        <dbReference type="ARBA" id="ARBA00013198"/>
    </source>
</evidence>
<dbReference type="Proteomes" id="UP000202922">
    <property type="component" value="Unassembled WGS sequence"/>
</dbReference>
<dbReference type="GO" id="GO:0017057">
    <property type="term" value="F:6-phosphogluconolactonase activity"/>
    <property type="evidence" value="ECO:0007669"/>
    <property type="project" value="UniProtKB-UniRule"/>
</dbReference>
<dbReference type="EMBL" id="FXYE01000002">
    <property type="protein sequence ID" value="SMX41628.1"/>
    <property type="molecule type" value="Genomic_DNA"/>
</dbReference>
<dbReference type="InterPro" id="IPR006148">
    <property type="entry name" value="Glc/Gal-6P_isomerase"/>
</dbReference>
<accession>A0A238KFP3</accession>
<dbReference type="Pfam" id="PF01182">
    <property type="entry name" value="Glucosamine_iso"/>
    <property type="match status" value="1"/>
</dbReference>
<comment type="catalytic activity">
    <reaction evidence="1 7">
        <text>6-phospho-D-glucono-1,5-lactone + H2O = 6-phospho-D-gluconate + H(+)</text>
        <dbReference type="Rhea" id="RHEA:12556"/>
        <dbReference type="ChEBI" id="CHEBI:15377"/>
        <dbReference type="ChEBI" id="CHEBI:15378"/>
        <dbReference type="ChEBI" id="CHEBI:57955"/>
        <dbReference type="ChEBI" id="CHEBI:58759"/>
        <dbReference type="EC" id="3.1.1.31"/>
    </reaction>
</comment>
<evidence type="ECO:0000256" key="4">
    <source>
        <dbReference type="ARBA" id="ARBA00010662"/>
    </source>
</evidence>
<dbReference type="AlphaFoldDB" id="A0A238KFP3"/>
<gene>
    <name evidence="9" type="primary">pgl_1</name>
    <name evidence="7" type="synonym">pgl</name>
    <name evidence="9" type="ORF">COL8621_01794</name>
</gene>
<evidence type="ECO:0000256" key="6">
    <source>
        <dbReference type="ARBA" id="ARBA00020337"/>
    </source>
</evidence>
<dbReference type="RefSeq" id="WP_093967029.1">
    <property type="nucleotide sequence ID" value="NZ_FXYE01000002.1"/>
</dbReference>
<name>A0A238KFP3_9RHOB</name>
<dbReference type="Gene3D" id="3.40.50.1360">
    <property type="match status" value="1"/>
</dbReference>
<evidence type="ECO:0000256" key="3">
    <source>
        <dbReference type="ARBA" id="ARBA00004961"/>
    </source>
</evidence>
<evidence type="ECO:0000256" key="7">
    <source>
        <dbReference type="RuleBase" id="RU365095"/>
    </source>
</evidence>
<comment type="function">
    <text evidence="2 7">Hydrolysis of 6-phosphogluconolactone to 6-phosphogluconate.</text>
</comment>
<dbReference type="OrthoDB" id="9810967at2"/>
<proteinExistence type="inferred from homology"/>
<dbReference type="InterPro" id="IPR037171">
    <property type="entry name" value="NagB/RpiA_transferase-like"/>
</dbReference>
<dbReference type="SUPFAM" id="SSF100950">
    <property type="entry name" value="NagB/RpiA/CoA transferase-like"/>
    <property type="match status" value="1"/>
</dbReference>
<evidence type="ECO:0000259" key="8">
    <source>
        <dbReference type="Pfam" id="PF01182"/>
    </source>
</evidence>
<reference evidence="10" key="1">
    <citation type="submission" date="2017-05" db="EMBL/GenBank/DDBJ databases">
        <authorList>
            <person name="Rodrigo-Torres L."/>
            <person name="Arahal R. D."/>
            <person name="Lucena T."/>
        </authorList>
    </citation>
    <scope>NUCLEOTIDE SEQUENCE [LARGE SCALE GENOMIC DNA]</scope>
    <source>
        <strain evidence="10">CECT 8621</strain>
    </source>
</reference>
<evidence type="ECO:0000313" key="9">
    <source>
        <dbReference type="EMBL" id="SMX41628.1"/>
    </source>
</evidence>
<comment type="similarity">
    <text evidence="4 7">Belongs to the glucosamine/galactosamine-6-phosphate isomerase family. 6-phosphogluconolactonase subfamily.</text>
</comment>
<keyword evidence="7 9" id="KW-0378">Hydrolase</keyword>
<dbReference type="InterPro" id="IPR039104">
    <property type="entry name" value="6PGL"/>
</dbReference>
<dbReference type="PANTHER" id="PTHR11054">
    <property type="entry name" value="6-PHOSPHOGLUCONOLACTONASE"/>
    <property type="match status" value="1"/>
</dbReference>
<dbReference type="GO" id="GO:0006098">
    <property type="term" value="P:pentose-phosphate shunt"/>
    <property type="evidence" value="ECO:0007669"/>
    <property type="project" value="UniProtKB-UniPathway"/>
</dbReference>
<sequence length="223" mass="23868">MIFQEYPDRELMMISLADHLASELGAALRQQGTATLAVPGGTTPGPIFDTLCAVDLDWANVNVMLTDERWVPESSDRSNTRLLRERLLVENAAAANLVPFYADAPAPEDKLVELSQGIEAVLPISVLLLGMGADMHTASLFPGADRLEEAMSDDAPVLVPMRAPGAPEPRMTLSAPVLQGALNTHIVITGTEKRAALERAETLDPSEAPVAAVLKNATVHWAE</sequence>
<dbReference type="NCBIfam" id="TIGR01198">
    <property type="entry name" value="pgl"/>
    <property type="match status" value="1"/>
</dbReference>
<dbReference type="UniPathway" id="UPA00115">
    <property type="reaction ID" value="UER00409"/>
</dbReference>
<dbReference type="EC" id="3.1.1.31" evidence="5 7"/>
<dbReference type="CDD" id="cd01400">
    <property type="entry name" value="6PGL"/>
    <property type="match status" value="1"/>
</dbReference>
<evidence type="ECO:0000256" key="1">
    <source>
        <dbReference type="ARBA" id="ARBA00000832"/>
    </source>
</evidence>